<dbReference type="Pfam" id="PF14195">
    <property type="entry name" value="DUF4316"/>
    <property type="match status" value="1"/>
</dbReference>
<feature type="compositionally biased region" description="Polar residues" evidence="1">
    <location>
        <begin position="228"/>
        <end position="238"/>
    </location>
</feature>
<dbReference type="InterPro" id="IPR025923">
    <property type="entry name" value="YodL-like_dom"/>
</dbReference>
<dbReference type="OrthoDB" id="2875909at2"/>
<feature type="compositionally biased region" description="Polar residues" evidence="1">
    <location>
        <begin position="252"/>
        <end position="261"/>
    </location>
</feature>
<evidence type="ECO:0000259" key="4">
    <source>
        <dbReference type="Pfam" id="PF18832"/>
    </source>
</evidence>
<feature type="region of interest" description="Disordered" evidence="1">
    <location>
        <begin position="190"/>
        <end position="318"/>
    </location>
</feature>
<feature type="compositionally biased region" description="Basic and acidic residues" evidence="1">
    <location>
        <begin position="299"/>
        <end position="312"/>
    </location>
</feature>
<protein>
    <submittedName>
        <fullName evidence="5">DUF4316 domain-containing protein</fullName>
    </submittedName>
</protein>
<evidence type="ECO:0000259" key="2">
    <source>
        <dbReference type="Pfam" id="PF14191"/>
    </source>
</evidence>
<feature type="domain" description="YodL-like" evidence="2">
    <location>
        <begin position="5"/>
        <end position="103"/>
    </location>
</feature>
<evidence type="ECO:0000313" key="5">
    <source>
        <dbReference type="EMBL" id="NBJ93343.1"/>
    </source>
</evidence>
<feature type="domain" description="Large polyvalent protein-associated" evidence="4">
    <location>
        <begin position="112"/>
        <end position="194"/>
    </location>
</feature>
<feature type="domain" description="DUF4316" evidence="3">
    <location>
        <begin position="247"/>
        <end position="296"/>
    </location>
</feature>
<comment type="caution">
    <text evidence="5">The sequence shown here is derived from an EMBL/GenBank/DDBJ whole genome shotgun (WGS) entry which is preliminary data.</text>
</comment>
<evidence type="ECO:0000256" key="1">
    <source>
        <dbReference type="SAM" id="MobiDB-lite"/>
    </source>
</evidence>
<dbReference type="AlphaFoldDB" id="A0A9X5BGN6"/>
<reference evidence="5" key="1">
    <citation type="submission" date="2018-09" db="EMBL/GenBank/DDBJ databases">
        <title>Murine metabolic-syndrome-specific gut microbial biobank.</title>
        <authorList>
            <person name="Liu C."/>
        </authorList>
    </citation>
    <scope>NUCLEOTIDE SEQUENCE</scope>
    <source>
        <strain evidence="5">D42-62</strain>
    </source>
</reference>
<evidence type="ECO:0000259" key="3">
    <source>
        <dbReference type="Pfam" id="PF14195"/>
    </source>
</evidence>
<organism evidence="5 6">
    <name type="scientific">Parablautia muri</name>
    <dbReference type="NCBI Taxonomy" id="2320879"/>
    <lineage>
        <taxon>Bacteria</taxon>
        <taxon>Bacillati</taxon>
        <taxon>Bacillota</taxon>
        <taxon>Clostridia</taxon>
        <taxon>Lachnospirales</taxon>
        <taxon>Lachnospiraceae</taxon>
        <taxon>Parablautia</taxon>
    </lineage>
</organism>
<dbReference type="Pfam" id="PF14191">
    <property type="entry name" value="YodL"/>
    <property type="match status" value="1"/>
</dbReference>
<sequence length="318" mass="36043">MENQFEVYQMRQTPETRHIRFRAYQTLLEKGIRVRKEDYERVYTGALCPQDTPEGVKEQLDRQPPRSFVGHSVSVSDVLVFYREGTVISYYVEKTGFTVIENFVDKESGSSGTAVSIDTINFHIEGKAGSWLAFDSIRLEGREFFLMEHETYGKEAAWVVVDGTGRLAVDHVRNGFDGEVRGKLEEYIRSSQPEAEGCSKEETRRKPVPAEPERTHTCQKETKLHQIESGTDTPTPDNWQKYMENGEYLRSAESSGEQNYNLIDGRKNNGYKSPSAVNSMPPKKKPQGRPSVLAKLHKKQAEIAKRSGEKRAAGGGRK</sequence>
<dbReference type="EMBL" id="QZDT01000018">
    <property type="protein sequence ID" value="NBJ93343.1"/>
    <property type="molecule type" value="Genomic_DNA"/>
</dbReference>
<dbReference type="Proteomes" id="UP001154420">
    <property type="component" value="Unassembled WGS sequence"/>
</dbReference>
<evidence type="ECO:0000313" key="6">
    <source>
        <dbReference type="Proteomes" id="UP001154420"/>
    </source>
</evidence>
<dbReference type="Pfam" id="PF18832">
    <property type="entry name" value="LPD18"/>
    <property type="match status" value="1"/>
</dbReference>
<feature type="compositionally biased region" description="Basic and acidic residues" evidence="1">
    <location>
        <begin position="211"/>
        <end position="226"/>
    </location>
</feature>
<gene>
    <name evidence="5" type="ORF">D5281_12255</name>
</gene>
<dbReference type="InterPro" id="IPR041258">
    <property type="entry name" value="LPD18"/>
</dbReference>
<name>A0A9X5BGN6_9FIRM</name>
<proteinExistence type="predicted"/>
<dbReference type="InterPro" id="IPR025465">
    <property type="entry name" value="DUF4316"/>
</dbReference>
<accession>A0A9X5BGN6</accession>
<keyword evidence="6" id="KW-1185">Reference proteome</keyword>